<feature type="domain" description="OmpA-like" evidence="4">
    <location>
        <begin position="339"/>
        <end position="455"/>
    </location>
</feature>
<keyword evidence="3" id="KW-1133">Transmembrane helix</keyword>
<evidence type="ECO:0000313" key="6">
    <source>
        <dbReference type="Proteomes" id="UP000831113"/>
    </source>
</evidence>
<dbReference type="Gene3D" id="3.30.1330.60">
    <property type="entry name" value="OmpA-like domain"/>
    <property type="match status" value="1"/>
</dbReference>
<organism evidence="5 6">
    <name type="scientific">Hymenobacter tibetensis</name>
    <dbReference type="NCBI Taxonomy" id="497967"/>
    <lineage>
        <taxon>Bacteria</taxon>
        <taxon>Pseudomonadati</taxon>
        <taxon>Bacteroidota</taxon>
        <taxon>Cytophagia</taxon>
        <taxon>Cytophagales</taxon>
        <taxon>Hymenobacteraceae</taxon>
        <taxon>Hymenobacter</taxon>
    </lineage>
</organism>
<dbReference type="Pfam" id="PF00691">
    <property type="entry name" value="OmpA"/>
    <property type="match status" value="1"/>
</dbReference>
<evidence type="ECO:0000313" key="5">
    <source>
        <dbReference type="EMBL" id="UOG76531.1"/>
    </source>
</evidence>
<gene>
    <name evidence="5" type="ORF">MTX78_08000</name>
</gene>
<evidence type="ECO:0000259" key="4">
    <source>
        <dbReference type="PROSITE" id="PS51123"/>
    </source>
</evidence>
<proteinExistence type="predicted"/>
<evidence type="ECO:0000256" key="1">
    <source>
        <dbReference type="PROSITE-ProRule" id="PRU00473"/>
    </source>
</evidence>
<dbReference type="Proteomes" id="UP000831113">
    <property type="component" value="Chromosome"/>
</dbReference>
<dbReference type="SUPFAM" id="SSF103088">
    <property type="entry name" value="OmpA-like"/>
    <property type="match status" value="1"/>
</dbReference>
<accession>A0ABY4D2K3</accession>
<dbReference type="EMBL" id="CP094669">
    <property type="protein sequence ID" value="UOG76531.1"/>
    <property type="molecule type" value="Genomic_DNA"/>
</dbReference>
<protein>
    <submittedName>
        <fullName evidence="5">OmpA family protein</fullName>
    </submittedName>
</protein>
<dbReference type="PROSITE" id="PS51123">
    <property type="entry name" value="OMPA_2"/>
    <property type="match status" value="1"/>
</dbReference>
<dbReference type="InterPro" id="IPR006665">
    <property type="entry name" value="OmpA-like"/>
</dbReference>
<dbReference type="PANTHER" id="PTHR30329:SF21">
    <property type="entry name" value="LIPOPROTEIN YIAD-RELATED"/>
    <property type="match status" value="1"/>
</dbReference>
<keyword evidence="3" id="KW-0812">Transmembrane</keyword>
<dbReference type="CDD" id="cd07185">
    <property type="entry name" value="OmpA_C-like"/>
    <property type="match status" value="1"/>
</dbReference>
<dbReference type="Pfam" id="PF06078">
    <property type="entry name" value="DUF937"/>
    <property type="match status" value="1"/>
</dbReference>
<feature type="transmembrane region" description="Helical" evidence="3">
    <location>
        <begin position="225"/>
        <end position="246"/>
    </location>
</feature>
<keyword evidence="6" id="KW-1185">Reference proteome</keyword>
<sequence>MKREETVLEVVSSCIRAEHLNQLSALVGKEPAVMGPVLAQLLPLLIRALADRAGRAQGVEFVWNLVQQAQTNQALVQLDAMEVARWDDRGVRLVQNLLGDSYETTTYRLANKAGLPLAAYAPVLEVGVAAVLGALGRYTTEHGLNPTELSEWLQAEVLPAGGSVISPPSAGAATTRPLPSPQAMPAKQAPAPTFAAQAGKWQEVGGGSIFIPQQASASKANKQRWVWPLLLLLGLALGYGIFRWTYVPLQASTEPTVPVAYAGTAAQPTSVPAPPAATPADAIPAGHYDSATDTYIYDTGRPLVITLFNGSTLKVGVNSTEYQLYRFLADPTQQVDPLNAGAGWITADRMYFAPDQATLTPASTEQLRNLATILRTFPRAQLLFGGYTDSSSNLKNRQLSEAQAQAAVRALIAQGISARRLQAIGYGEAAPVTSNSSPEGRALNRRLLIKVINKLGPLLPPAEAGSTPPLLAAAKPTDSTRLPISPALAAAAGEGPVEPVIEQEEADSRYVVSVQMAYLFTAPTQAKPTKKYLRKGDILYGVEERSGLVKIRFWNPDSALATGWLKRRELQKLSEEEAVPPTQTDSKSDSSGSTSSDSDGSASTVAVPEAAPPQASRQRP</sequence>
<feature type="region of interest" description="Disordered" evidence="2">
    <location>
        <begin position="168"/>
        <end position="187"/>
    </location>
</feature>
<dbReference type="InterPro" id="IPR036737">
    <property type="entry name" value="OmpA-like_sf"/>
</dbReference>
<name>A0ABY4D2K3_9BACT</name>
<evidence type="ECO:0000256" key="2">
    <source>
        <dbReference type="SAM" id="MobiDB-lite"/>
    </source>
</evidence>
<reference evidence="5 6" key="1">
    <citation type="submission" date="2022-03" db="EMBL/GenBank/DDBJ databases">
        <title>Hymenobactersp. isolated from the air.</title>
        <authorList>
            <person name="Won M."/>
            <person name="Kwon S.-W."/>
        </authorList>
    </citation>
    <scope>NUCLEOTIDE SEQUENCE [LARGE SCALE GENOMIC DNA]</scope>
    <source>
        <strain evidence="5 6">KACC 21982</strain>
    </source>
</reference>
<dbReference type="PANTHER" id="PTHR30329">
    <property type="entry name" value="STATOR ELEMENT OF FLAGELLAR MOTOR COMPLEX"/>
    <property type="match status" value="1"/>
</dbReference>
<keyword evidence="1 3" id="KW-0472">Membrane</keyword>
<evidence type="ECO:0000256" key="3">
    <source>
        <dbReference type="SAM" id="Phobius"/>
    </source>
</evidence>
<dbReference type="RefSeq" id="WP_243801517.1">
    <property type="nucleotide sequence ID" value="NZ_CP094669.1"/>
</dbReference>
<feature type="compositionally biased region" description="Low complexity" evidence="2">
    <location>
        <begin position="582"/>
        <end position="604"/>
    </location>
</feature>
<feature type="region of interest" description="Disordered" evidence="2">
    <location>
        <begin position="572"/>
        <end position="620"/>
    </location>
</feature>
<dbReference type="InterPro" id="IPR050330">
    <property type="entry name" value="Bact_OuterMem_StrucFunc"/>
</dbReference>
<dbReference type="InterPro" id="IPR009282">
    <property type="entry name" value="DUF937"/>
</dbReference>